<dbReference type="Gene3D" id="2.115.10.20">
    <property type="entry name" value="Glycosyl hydrolase domain, family 43"/>
    <property type="match status" value="1"/>
</dbReference>
<dbReference type="AlphaFoldDB" id="A0A1H5KXF5"/>
<evidence type="ECO:0000313" key="4">
    <source>
        <dbReference type="Proteomes" id="UP000181980"/>
    </source>
</evidence>
<dbReference type="RefSeq" id="WP_069112759.1">
    <property type="nucleotide sequence ID" value="NZ_FNUC01000003.1"/>
</dbReference>
<feature type="chain" id="PRO_5039364133" description="FIMAH domain-containing protein" evidence="1">
    <location>
        <begin position="27"/>
        <end position="754"/>
    </location>
</feature>
<keyword evidence="4" id="KW-1185">Reference proteome</keyword>
<dbReference type="Proteomes" id="UP000181980">
    <property type="component" value="Unassembled WGS sequence"/>
</dbReference>
<evidence type="ECO:0000259" key="2">
    <source>
        <dbReference type="Pfam" id="PF22888"/>
    </source>
</evidence>
<evidence type="ECO:0000256" key="1">
    <source>
        <dbReference type="SAM" id="SignalP"/>
    </source>
</evidence>
<dbReference type="OrthoDB" id="180690at2"/>
<sequence length="754" mass="81685">MTDVSRRGLLRAAGALGAGAVLPVTAAGAAAAVPAHPATAAHRGPGRAGRPADLGDRLELMAGTALVEQLDGAAFRLHQPVRREVAMTTDRPWEGSACHYRHVFRDGDTYRMYYTALDYDVRDGRVDIPHPGRIALAQSTDGITWTRPSLGLVEFDGSTDNNLVAGAGESHTFVFKDTNPAAPADARYKAIELADNATALYPLKSADGLTFSRISGTPMMVWGPKTGHGLVNMAFDTLNVAFWDPAIERYRLYIRYWPDLDDGGTYRAIMVSTSADFLTWSVPELLEYPGSPAPEENLYTNNVVRYHRAPHTLLGFPMRYVQPAGWMVSHLHLPNVEHREERSRASERYGTAMTDTLFMSSRDGTVFDRWDEAYIQPGPGVENWKYADNSVGCGIVVTPSQVGGAPDELSIYATEGYWTGDELDVVRYSMRVDGFVSLHAPRSGGEAITAPIRVGGEHLVLNLATSAAGRVRVEVQNPAGRPIDGFSLEESDPLFGDDLARVVTWRRGDPGLGALVGRPVRLRFVLDDADVYSLRFRAAITFDGTEAMVEGHHDDGTLTAAQRQALLAELAAARTAAAGGRTDDAVAALDRFLAAAGAVSDDAARDTLREAGTVLTRQVADPWPTLYGWLGGDVEPEKGNLENLGLSSALVALDYRNRSVGAAFWEPVAITALTLRDVDGTTRLTPGDLSVYVSDTNDGDWRRVEGVQVARVPGGFTFTGFDVTARYVKVVQPHSDDAFTFTNQLSKMLEVTTA</sequence>
<dbReference type="STRING" id="561176.SAMN04488561_2284"/>
<feature type="signal peptide" evidence="1">
    <location>
        <begin position="1"/>
        <end position="26"/>
    </location>
</feature>
<accession>A0A1H5KXF5</accession>
<dbReference type="EMBL" id="FNUC01000003">
    <property type="protein sequence ID" value="SEE69057.1"/>
    <property type="molecule type" value="Genomic_DNA"/>
</dbReference>
<keyword evidence="1" id="KW-0732">Signal</keyword>
<dbReference type="Pfam" id="PF22888">
    <property type="entry name" value="FIMAH"/>
    <property type="match status" value="1"/>
</dbReference>
<protein>
    <recommendedName>
        <fullName evidence="2">FIMAH domain-containing protein</fullName>
    </recommendedName>
</protein>
<dbReference type="PROSITE" id="PS51318">
    <property type="entry name" value="TAT"/>
    <property type="match status" value="1"/>
</dbReference>
<dbReference type="InterPro" id="IPR023296">
    <property type="entry name" value="Glyco_hydro_beta-prop_sf"/>
</dbReference>
<proteinExistence type="predicted"/>
<dbReference type="SUPFAM" id="SSF75005">
    <property type="entry name" value="Arabinanase/levansucrase/invertase"/>
    <property type="match status" value="1"/>
</dbReference>
<reference evidence="4" key="1">
    <citation type="submission" date="2016-10" db="EMBL/GenBank/DDBJ databases">
        <authorList>
            <person name="Varghese N."/>
            <person name="Submissions S."/>
        </authorList>
    </citation>
    <scope>NUCLEOTIDE SEQUENCE [LARGE SCALE GENOMIC DNA]</scope>
    <source>
        <strain evidence="4">DSM 45237</strain>
    </source>
</reference>
<evidence type="ECO:0000313" key="3">
    <source>
        <dbReference type="EMBL" id="SEE69057.1"/>
    </source>
</evidence>
<name>A0A1H5KXF5_9ACTN</name>
<organism evidence="3 4">
    <name type="scientific">Jiangella alba</name>
    <dbReference type="NCBI Taxonomy" id="561176"/>
    <lineage>
        <taxon>Bacteria</taxon>
        <taxon>Bacillati</taxon>
        <taxon>Actinomycetota</taxon>
        <taxon>Actinomycetes</taxon>
        <taxon>Jiangellales</taxon>
        <taxon>Jiangellaceae</taxon>
        <taxon>Jiangella</taxon>
    </lineage>
</organism>
<dbReference type="InterPro" id="IPR054470">
    <property type="entry name" value="FIMAH_dom"/>
</dbReference>
<feature type="domain" description="FIMAH" evidence="2">
    <location>
        <begin position="543"/>
        <end position="613"/>
    </location>
</feature>
<dbReference type="InterPro" id="IPR006311">
    <property type="entry name" value="TAT_signal"/>
</dbReference>
<gene>
    <name evidence="3" type="ORF">SAMN04488561_2284</name>
</gene>